<dbReference type="Proteomes" id="UP001553843">
    <property type="component" value="Unassembled WGS sequence"/>
</dbReference>
<keyword evidence="1" id="KW-1133">Transmembrane helix</keyword>
<proteinExistence type="predicted"/>
<dbReference type="EMBL" id="JBEYRS010000001">
    <property type="protein sequence ID" value="MEW2361189.1"/>
    <property type="molecule type" value="Genomic_DNA"/>
</dbReference>
<evidence type="ECO:0008006" key="4">
    <source>
        <dbReference type="Google" id="ProtNLM"/>
    </source>
</evidence>
<gene>
    <name evidence="2" type="ORF">AB0887_04335</name>
</gene>
<feature type="transmembrane region" description="Helical" evidence="1">
    <location>
        <begin position="53"/>
        <end position="72"/>
    </location>
</feature>
<reference evidence="2 3" key="1">
    <citation type="submission" date="2024-06" db="EMBL/GenBank/DDBJ databases">
        <title>The Natural Products Discovery Center: Release of the First 8490 Sequenced Strains for Exploring Actinobacteria Biosynthetic Diversity.</title>
        <authorList>
            <person name="Kalkreuter E."/>
            <person name="Kautsar S.A."/>
            <person name="Yang D."/>
            <person name="Bader C.D."/>
            <person name="Teijaro C.N."/>
            <person name="Fluegel L."/>
            <person name="Davis C.M."/>
            <person name="Simpson J.R."/>
            <person name="Lauterbach L."/>
            <person name="Steele A.D."/>
            <person name="Gui C."/>
            <person name="Meng S."/>
            <person name="Li G."/>
            <person name="Viehrig K."/>
            <person name="Ye F."/>
            <person name="Su P."/>
            <person name="Kiefer A.F."/>
            <person name="Nichols A."/>
            <person name="Cepeda A.J."/>
            <person name="Yan W."/>
            <person name="Fan B."/>
            <person name="Jiang Y."/>
            <person name="Adhikari A."/>
            <person name="Zheng C.-J."/>
            <person name="Schuster L."/>
            <person name="Cowan T.M."/>
            <person name="Smanski M.J."/>
            <person name="Chevrette M.G."/>
            <person name="De Carvalho L.P.S."/>
            <person name="Shen B."/>
        </authorList>
    </citation>
    <scope>NUCLEOTIDE SEQUENCE [LARGE SCALE GENOMIC DNA]</scope>
    <source>
        <strain evidence="2 3">NPDC047833</strain>
    </source>
</reference>
<dbReference type="RefSeq" id="WP_359776229.1">
    <property type="nucleotide sequence ID" value="NZ_JBEYRR010000003.1"/>
</dbReference>
<protein>
    <recommendedName>
        <fullName evidence="4">Integral membrane protein</fullName>
    </recommendedName>
</protein>
<feature type="transmembrane region" description="Helical" evidence="1">
    <location>
        <begin position="261"/>
        <end position="281"/>
    </location>
</feature>
<name>A0ABV3LQH6_9ACTN</name>
<feature type="transmembrane region" description="Helical" evidence="1">
    <location>
        <begin position="20"/>
        <end position="41"/>
    </location>
</feature>
<feature type="transmembrane region" description="Helical" evidence="1">
    <location>
        <begin position="79"/>
        <end position="96"/>
    </location>
</feature>
<organism evidence="2 3">
    <name type="scientific">Streptomyces huasconensis</name>
    <dbReference type="NCBI Taxonomy" id="1854574"/>
    <lineage>
        <taxon>Bacteria</taxon>
        <taxon>Bacillati</taxon>
        <taxon>Actinomycetota</taxon>
        <taxon>Actinomycetes</taxon>
        <taxon>Kitasatosporales</taxon>
        <taxon>Streptomycetaceae</taxon>
        <taxon>Streptomyces</taxon>
    </lineage>
</organism>
<feature type="transmembrane region" description="Helical" evidence="1">
    <location>
        <begin position="108"/>
        <end position="127"/>
    </location>
</feature>
<sequence>MKPRSRSFVHATDAAVYVNAFALTGIGTVLATRAFLAMAGYPKLGGSGDSRLHIAHMLWGGLLMMAAILLALGFLGRAARLAGAVVGGVGFGLFIDEVGKQITDEPGYFYRPAAGIIYASFALLLLLTHLIRGRAADPSALDARQRTANAADHALTGVTTGLTAEQRRAAIRLVEGSDREVDAALVRLLTVVPEHSSATPTRWRTWADGAGRALRWLARTRVVLGAAVLCLLTEALLFAVWMSMDLFGGQLAREPQPGAHLAVALTEVASAALGLAGLIRLRRDRRAALRLFQAALLVDILVGQIFKFTADQFAAVIELGIDLGLLWVVSAFLAAQPATRSAGPEAVLPEAGEAPAVPVVREAPVLPVVSEAR</sequence>
<keyword evidence="3" id="KW-1185">Reference proteome</keyword>
<keyword evidence="1" id="KW-0472">Membrane</keyword>
<feature type="transmembrane region" description="Helical" evidence="1">
    <location>
        <begin position="222"/>
        <end position="241"/>
    </location>
</feature>
<feature type="transmembrane region" description="Helical" evidence="1">
    <location>
        <begin position="312"/>
        <end position="335"/>
    </location>
</feature>
<evidence type="ECO:0000313" key="3">
    <source>
        <dbReference type="Proteomes" id="UP001553843"/>
    </source>
</evidence>
<evidence type="ECO:0000313" key="2">
    <source>
        <dbReference type="EMBL" id="MEW2361189.1"/>
    </source>
</evidence>
<accession>A0ABV3LQH6</accession>
<comment type="caution">
    <text evidence="2">The sequence shown here is derived from an EMBL/GenBank/DDBJ whole genome shotgun (WGS) entry which is preliminary data.</text>
</comment>
<keyword evidence="1" id="KW-0812">Transmembrane</keyword>
<evidence type="ECO:0000256" key="1">
    <source>
        <dbReference type="SAM" id="Phobius"/>
    </source>
</evidence>